<dbReference type="PANTHER" id="PTHR40640">
    <property type="entry name" value="ANCHORED GLYCOPROTEIN, PUTATIVE (AFU_ORTHOLOGUE AFUA_8G04860)-RELATED"/>
    <property type="match status" value="1"/>
</dbReference>
<sequence length="243" mass="24848">MKLAVLLTLGLAALVSAGDLVTTMYLGPWLMGPENKVASIMENNGIETTYSVTCADSAQVTWCDIDDGLTLTAGGLQTTVVRQISSVDESDILGVTQKAVCVLNGTTSASCTFTDMQETPSHYAVVTQGFEGEDFSLVPVTITARTITRPLDTIVTMSGSSPSRPTSYSASATSSGLTSRTSSVKSSVSGDQGTMSIMTTTSHASTPSSFSSSTRSTGGAPMATGEVAIMAGGAAMALLVAIL</sequence>
<feature type="compositionally biased region" description="Low complexity" evidence="1">
    <location>
        <begin position="199"/>
        <end position="217"/>
    </location>
</feature>
<dbReference type="OrthoDB" id="4509310at2759"/>
<dbReference type="AlphaFoldDB" id="A0A1R3RFJ0"/>
<feature type="chain" id="PRO_5012028831" description="Ig-like domain-containing protein" evidence="2">
    <location>
        <begin position="18"/>
        <end position="243"/>
    </location>
</feature>
<feature type="compositionally biased region" description="Low complexity" evidence="1">
    <location>
        <begin position="158"/>
        <end position="189"/>
    </location>
</feature>
<dbReference type="PANTHER" id="PTHR40640:SF1">
    <property type="entry name" value="ANCHORED GLYCOPROTEIN, PUTATIVE (AFU_ORTHOLOGUE AFUA_8G04860)-RELATED"/>
    <property type="match status" value="1"/>
</dbReference>
<evidence type="ECO:0000256" key="1">
    <source>
        <dbReference type="SAM" id="MobiDB-lite"/>
    </source>
</evidence>
<protein>
    <recommendedName>
        <fullName evidence="5">Ig-like domain-containing protein</fullName>
    </recommendedName>
</protein>
<evidence type="ECO:0000256" key="2">
    <source>
        <dbReference type="SAM" id="SignalP"/>
    </source>
</evidence>
<dbReference type="EMBL" id="KV907505">
    <property type="protein sequence ID" value="OOF93256.1"/>
    <property type="molecule type" value="Genomic_DNA"/>
</dbReference>
<evidence type="ECO:0000313" key="3">
    <source>
        <dbReference type="EMBL" id="OOF93256.1"/>
    </source>
</evidence>
<organism evidence="3 4">
    <name type="scientific">Aspergillus carbonarius (strain ITEM 5010)</name>
    <dbReference type="NCBI Taxonomy" id="602072"/>
    <lineage>
        <taxon>Eukaryota</taxon>
        <taxon>Fungi</taxon>
        <taxon>Dikarya</taxon>
        <taxon>Ascomycota</taxon>
        <taxon>Pezizomycotina</taxon>
        <taxon>Eurotiomycetes</taxon>
        <taxon>Eurotiomycetidae</taxon>
        <taxon>Eurotiales</taxon>
        <taxon>Aspergillaceae</taxon>
        <taxon>Aspergillus</taxon>
        <taxon>Aspergillus subgen. Circumdati</taxon>
    </lineage>
</organism>
<evidence type="ECO:0000313" key="4">
    <source>
        <dbReference type="Proteomes" id="UP000188318"/>
    </source>
</evidence>
<evidence type="ECO:0008006" key="5">
    <source>
        <dbReference type="Google" id="ProtNLM"/>
    </source>
</evidence>
<name>A0A1R3RFJ0_ASPC5</name>
<reference evidence="4" key="1">
    <citation type="journal article" date="2017" name="Genome Biol.">
        <title>Comparative genomics reveals high biological diversity and specific adaptations in the industrially and medically important fungal genus Aspergillus.</title>
        <authorList>
            <person name="de Vries R.P."/>
            <person name="Riley R."/>
            <person name="Wiebenga A."/>
            <person name="Aguilar-Osorio G."/>
            <person name="Amillis S."/>
            <person name="Uchima C.A."/>
            <person name="Anderluh G."/>
            <person name="Asadollahi M."/>
            <person name="Askin M."/>
            <person name="Barry K."/>
            <person name="Battaglia E."/>
            <person name="Bayram O."/>
            <person name="Benocci T."/>
            <person name="Braus-Stromeyer S.A."/>
            <person name="Caldana C."/>
            <person name="Canovas D."/>
            <person name="Cerqueira G.C."/>
            <person name="Chen F."/>
            <person name="Chen W."/>
            <person name="Choi C."/>
            <person name="Clum A."/>
            <person name="Dos Santos R.A."/>
            <person name="Damasio A.R."/>
            <person name="Diallinas G."/>
            <person name="Emri T."/>
            <person name="Fekete E."/>
            <person name="Flipphi M."/>
            <person name="Freyberg S."/>
            <person name="Gallo A."/>
            <person name="Gournas C."/>
            <person name="Habgood R."/>
            <person name="Hainaut M."/>
            <person name="Harispe M.L."/>
            <person name="Henrissat B."/>
            <person name="Hilden K.S."/>
            <person name="Hope R."/>
            <person name="Hossain A."/>
            <person name="Karabika E."/>
            <person name="Karaffa L."/>
            <person name="Karanyi Z."/>
            <person name="Krasevec N."/>
            <person name="Kuo A."/>
            <person name="Kusch H."/>
            <person name="LaButti K."/>
            <person name="Lagendijk E.L."/>
            <person name="Lapidus A."/>
            <person name="Levasseur A."/>
            <person name="Lindquist E."/>
            <person name="Lipzen A."/>
            <person name="Logrieco A.F."/>
            <person name="MacCabe A."/>
            <person name="Maekelae M.R."/>
            <person name="Malavazi I."/>
            <person name="Melin P."/>
            <person name="Meyer V."/>
            <person name="Mielnichuk N."/>
            <person name="Miskei M."/>
            <person name="Molnar A.P."/>
            <person name="Mule G."/>
            <person name="Ngan C.Y."/>
            <person name="Orejas M."/>
            <person name="Orosz E."/>
            <person name="Ouedraogo J.P."/>
            <person name="Overkamp K.M."/>
            <person name="Park H.-S."/>
            <person name="Perrone G."/>
            <person name="Piumi F."/>
            <person name="Punt P.J."/>
            <person name="Ram A.F."/>
            <person name="Ramon A."/>
            <person name="Rauscher S."/>
            <person name="Record E."/>
            <person name="Riano-Pachon D.M."/>
            <person name="Robert V."/>
            <person name="Roehrig J."/>
            <person name="Ruller R."/>
            <person name="Salamov A."/>
            <person name="Salih N.S."/>
            <person name="Samson R.A."/>
            <person name="Sandor E."/>
            <person name="Sanguinetti M."/>
            <person name="Schuetze T."/>
            <person name="Sepcic K."/>
            <person name="Shelest E."/>
            <person name="Sherlock G."/>
            <person name="Sophianopoulou V."/>
            <person name="Squina F.M."/>
            <person name="Sun H."/>
            <person name="Susca A."/>
            <person name="Todd R.B."/>
            <person name="Tsang A."/>
            <person name="Unkles S.E."/>
            <person name="van de Wiele N."/>
            <person name="van Rossen-Uffink D."/>
            <person name="Oliveira J.V."/>
            <person name="Vesth T.C."/>
            <person name="Visser J."/>
            <person name="Yu J.-H."/>
            <person name="Zhou M."/>
            <person name="Andersen M.R."/>
            <person name="Archer D.B."/>
            <person name="Baker S.E."/>
            <person name="Benoit I."/>
            <person name="Brakhage A.A."/>
            <person name="Braus G.H."/>
            <person name="Fischer R."/>
            <person name="Frisvad J.C."/>
            <person name="Goldman G.H."/>
            <person name="Houbraken J."/>
            <person name="Oakley B."/>
            <person name="Pocsi I."/>
            <person name="Scazzocchio C."/>
            <person name="Seiboth B."/>
            <person name="vanKuyk P.A."/>
            <person name="Wortman J."/>
            <person name="Dyer P.S."/>
            <person name="Grigoriev I.V."/>
        </authorList>
    </citation>
    <scope>NUCLEOTIDE SEQUENCE [LARGE SCALE GENOMIC DNA]</scope>
    <source>
        <strain evidence="4">ITEM 5010</strain>
    </source>
</reference>
<dbReference type="Proteomes" id="UP000188318">
    <property type="component" value="Unassembled WGS sequence"/>
</dbReference>
<dbReference type="OMA" id="IMTTTSH"/>
<feature type="signal peptide" evidence="2">
    <location>
        <begin position="1"/>
        <end position="17"/>
    </location>
</feature>
<dbReference type="VEuPathDB" id="FungiDB:ASPCADRAFT_8205"/>
<feature type="region of interest" description="Disordered" evidence="1">
    <location>
        <begin position="155"/>
        <end position="220"/>
    </location>
</feature>
<proteinExistence type="predicted"/>
<gene>
    <name evidence="3" type="ORF">ASPCADRAFT_8205</name>
</gene>
<keyword evidence="2" id="KW-0732">Signal</keyword>
<accession>A0A1R3RFJ0</accession>
<keyword evidence="4" id="KW-1185">Reference proteome</keyword>